<dbReference type="Pfam" id="PF12796">
    <property type="entry name" value="Ank_2"/>
    <property type="match status" value="2"/>
</dbReference>
<protein>
    <submittedName>
        <fullName evidence="1">Ankyrin repeat protein</fullName>
    </submittedName>
</protein>
<name>A0ABM7NTX7_9VIRU</name>
<dbReference type="Proteomes" id="UP001321479">
    <property type="component" value="Segment"/>
</dbReference>
<dbReference type="PANTHER" id="PTHR24118:SF99">
    <property type="entry name" value="POTE ANKYRIN DOMAIN FAMILY MEMBER 3C-RELATED"/>
    <property type="match status" value="1"/>
</dbReference>
<dbReference type="RefSeq" id="YP_010842187.1">
    <property type="nucleotide sequence ID" value="NC_079139.1"/>
</dbReference>
<dbReference type="InterPro" id="IPR002110">
    <property type="entry name" value="Ankyrin_rpt"/>
</dbReference>
<dbReference type="SUPFAM" id="SSF48403">
    <property type="entry name" value="Ankyrin repeat"/>
    <property type="match status" value="1"/>
</dbReference>
<sequence>MGMININNKTMTENKKVSKFDVRQKYNITPKTSSGGFTKLMYLIINEKNYENGHQKIIKHLAKLKTKDINKKNFLSWTALIIAAFNSNTWSSTKTVKLLLDNGAILHTTTKYGFTALTFAADHSGNTSNIDTVKLLLEYGADINHSSNGFTPLFFAACNVDTTSTPETVKFLLEQGADPNIITKKGNNPLTIFLEKHGEKYNDVKKLLIDYTNIDQHYDNGQTLLMKLAGEQSTKLLIDLGANINLKDDNGETVLNHALQYQSINIVKMLIDKGADVHNQTNNGKTILMYACMYCDVDIIKIILEKAVNVNLQDIYGYTALIYASNRGKIEIVELLINYGGDCLIISKDKDSVFSCNKKTLKILKLYNQVEFTKTCMKKVLPNIRDQAIKFTSHPDSLSIKLLNLKWLINNECIDQALNENNYLLDYFGINNEDTLRTKVCEYTKFMDQ</sequence>
<proteinExistence type="predicted"/>
<dbReference type="EMBL" id="AP024483">
    <property type="protein sequence ID" value="BCS83579.1"/>
    <property type="molecule type" value="Genomic_DNA"/>
</dbReference>
<dbReference type="PANTHER" id="PTHR24118">
    <property type="entry name" value="POTE ANKYRIN DOMAIN"/>
    <property type="match status" value="1"/>
</dbReference>
<dbReference type="GeneID" id="80558784"/>
<dbReference type="SMART" id="SM00248">
    <property type="entry name" value="ANK"/>
    <property type="match status" value="9"/>
</dbReference>
<dbReference type="PROSITE" id="PS50088">
    <property type="entry name" value="ANK_REPEAT"/>
    <property type="match status" value="5"/>
</dbReference>
<reference evidence="1 2" key="1">
    <citation type="submission" date="2021-02" db="EMBL/GenBank/DDBJ databases">
        <title>Cotonvirus japonicus, which uses Golgi apparatus of host cells for its virion factory, phylogenetically links tailed tupanvirus and icosahedral mimivirus.</title>
        <authorList>
            <person name="Takahashi H."/>
            <person name="Fukaya S."/>
            <person name="Song C."/>
            <person name="Murata K."/>
            <person name="Takemura M."/>
        </authorList>
    </citation>
    <scope>NUCLEOTIDE SEQUENCE [LARGE SCALE GENOMIC DNA]</scope>
</reference>
<dbReference type="Pfam" id="PF13637">
    <property type="entry name" value="Ank_4"/>
    <property type="match status" value="1"/>
</dbReference>
<evidence type="ECO:0000313" key="1">
    <source>
        <dbReference type="EMBL" id="BCS83579.1"/>
    </source>
</evidence>
<dbReference type="Gene3D" id="1.25.40.20">
    <property type="entry name" value="Ankyrin repeat-containing domain"/>
    <property type="match status" value="2"/>
</dbReference>
<accession>A0ABM7NTX7</accession>
<dbReference type="PROSITE" id="PS50297">
    <property type="entry name" value="ANK_REP_REGION"/>
    <property type="match status" value="5"/>
</dbReference>
<dbReference type="InterPro" id="IPR036770">
    <property type="entry name" value="Ankyrin_rpt-contain_sf"/>
</dbReference>
<keyword evidence="2" id="KW-1185">Reference proteome</keyword>
<evidence type="ECO:0000313" key="2">
    <source>
        <dbReference type="Proteomes" id="UP001321479"/>
    </source>
</evidence>
<organism evidence="1 2">
    <name type="scientific">Cotonvirus japonicus</name>
    <dbReference type="NCBI Taxonomy" id="2811091"/>
    <lineage>
        <taxon>Viruses</taxon>
        <taxon>Varidnaviria</taxon>
        <taxon>Bamfordvirae</taxon>
        <taxon>Nucleocytoviricota</taxon>
        <taxon>Megaviricetes</taxon>
        <taxon>Imitervirales</taxon>
        <taxon>Mimiviridae</taxon>
        <taxon>Megamimivirinae</taxon>
        <taxon>Cotonvirus</taxon>
        <taxon>Cotonvirus japonicum</taxon>
    </lineage>
</organism>